<keyword evidence="2" id="KW-1185">Reference proteome</keyword>
<sequence>MLVSGGRGPGKGEVACADVGQGFLILHTVSHTFCVPTPCNNFFVFWPPSNIQRQNFKSPEICIAAIDDEDFLPSIIPMISLRSLRSTLENTRCCLDASKFWPPSHHYIHGTNTLTRQCNPPIAATMRTSSTDTVWAKDMINGTSQHRVGI</sequence>
<organism evidence="1 2">
    <name type="scientific">Jaapia argillacea MUCL 33604</name>
    <dbReference type="NCBI Taxonomy" id="933084"/>
    <lineage>
        <taxon>Eukaryota</taxon>
        <taxon>Fungi</taxon>
        <taxon>Dikarya</taxon>
        <taxon>Basidiomycota</taxon>
        <taxon>Agaricomycotina</taxon>
        <taxon>Agaricomycetes</taxon>
        <taxon>Agaricomycetidae</taxon>
        <taxon>Jaapiales</taxon>
        <taxon>Jaapiaceae</taxon>
        <taxon>Jaapia</taxon>
    </lineage>
</organism>
<evidence type="ECO:0000313" key="1">
    <source>
        <dbReference type="EMBL" id="KDQ59086.1"/>
    </source>
</evidence>
<dbReference type="EMBL" id="KL197716">
    <property type="protein sequence ID" value="KDQ59086.1"/>
    <property type="molecule type" value="Genomic_DNA"/>
</dbReference>
<reference evidence="2" key="1">
    <citation type="journal article" date="2014" name="Proc. Natl. Acad. Sci. U.S.A.">
        <title>Extensive sampling of basidiomycete genomes demonstrates inadequacy of the white-rot/brown-rot paradigm for wood decay fungi.</title>
        <authorList>
            <person name="Riley R."/>
            <person name="Salamov A.A."/>
            <person name="Brown D.W."/>
            <person name="Nagy L.G."/>
            <person name="Floudas D."/>
            <person name="Held B.W."/>
            <person name="Levasseur A."/>
            <person name="Lombard V."/>
            <person name="Morin E."/>
            <person name="Otillar R."/>
            <person name="Lindquist E.A."/>
            <person name="Sun H."/>
            <person name="LaButti K.M."/>
            <person name="Schmutz J."/>
            <person name="Jabbour D."/>
            <person name="Luo H."/>
            <person name="Baker S.E."/>
            <person name="Pisabarro A.G."/>
            <person name="Walton J.D."/>
            <person name="Blanchette R.A."/>
            <person name="Henrissat B."/>
            <person name="Martin F."/>
            <person name="Cullen D."/>
            <person name="Hibbett D.S."/>
            <person name="Grigoriev I.V."/>
        </authorList>
    </citation>
    <scope>NUCLEOTIDE SEQUENCE [LARGE SCALE GENOMIC DNA]</scope>
    <source>
        <strain evidence="2">MUCL 33604</strain>
    </source>
</reference>
<dbReference type="InParanoid" id="A0A067Q904"/>
<accession>A0A067Q904</accession>
<dbReference type="AlphaFoldDB" id="A0A067Q904"/>
<name>A0A067Q904_9AGAM</name>
<dbReference type="HOGENOM" id="CLU_1740805_0_0_1"/>
<dbReference type="Proteomes" id="UP000027265">
    <property type="component" value="Unassembled WGS sequence"/>
</dbReference>
<gene>
    <name evidence="1" type="ORF">JAAARDRAFT_652006</name>
</gene>
<protein>
    <submittedName>
        <fullName evidence="1">Uncharacterized protein</fullName>
    </submittedName>
</protein>
<evidence type="ECO:0000313" key="2">
    <source>
        <dbReference type="Proteomes" id="UP000027265"/>
    </source>
</evidence>
<proteinExistence type="predicted"/>